<keyword evidence="2" id="KW-1185">Reference proteome</keyword>
<name>A0A6A4GN39_9AGAR</name>
<gene>
    <name evidence="1" type="ORF">BT96DRAFT_1005360</name>
</gene>
<protein>
    <submittedName>
        <fullName evidence="1">Uncharacterized protein</fullName>
    </submittedName>
</protein>
<organism evidence="1 2">
    <name type="scientific">Gymnopus androsaceus JB14</name>
    <dbReference type="NCBI Taxonomy" id="1447944"/>
    <lineage>
        <taxon>Eukaryota</taxon>
        <taxon>Fungi</taxon>
        <taxon>Dikarya</taxon>
        <taxon>Basidiomycota</taxon>
        <taxon>Agaricomycotina</taxon>
        <taxon>Agaricomycetes</taxon>
        <taxon>Agaricomycetidae</taxon>
        <taxon>Agaricales</taxon>
        <taxon>Marasmiineae</taxon>
        <taxon>Omphalotaceae</taxon>
        <taxon>Gymnopus</taxon>
    </lineage>
</organism>
<reference evidence="1" key="1">
    <citation type="journal article" date="2019" name="Environ. Microbiol.">
        <title>Fungal ecological strategies reflected in gene transcription - a case study of two litter decomposers.</title>
        <authorList>
            <person name="Barbi F."/>
            <person name="Kohler A."/>
            <person name="Barry K."/>
            <person name="Baskaran P."/>
            <person name="Daum C."/>
            <person name="Fauchery L."/>
            <person name="Ihrmark K."/>
            <person name="Kuo A."/>
            <person name="LaButti K."/>
            <person name="Lipzen A."/>
            <person name="Morin E."/>
            <person name="Grigoriev I.V."/>
            <person name="Henrissat B."/>
            <person name="Lindahl B."/>
            <person name="Martin F."/>
        </authorList>
    </citation>
    <scope>NUCLEOTIDE SEQUENCE</scope>
    <source>
        <strain evidence="1">JB14</strain>
    </source>
</reference>
<accession>A0A6A4GN39</accession>
<dbReference type="AlphaFoldDB" id="A0A6A4GN39"/>
<dbReference type="EMBL" id="ML769817">
    <property type="protein sequence ID" value="KAE9387179.1"/>
    <property type="molecule type" value="Genomic_DNA"/>
</dbReference>
<proteinExistence type="predicted"/>
<sequence length="176" mass="19842">MPEKSKVRFEISDDEMDQILEEPAVLPRDIVTVNIDNDTDEEEEEEEPKAGNEFLRAITLDHSSMELDKATCAEDLLLPDKDIFMVLNHDVGHMKADDNEKKMLTVVNSTGNGLWSVFPIIHGQDVEVQATLDQGGRRIPWLHKQIPKDIAPIDPTDVISFAILLVYPPLPLLSNF</sequence>
<evidence type="ECO:0000313" key="2">
    <source>
        <dbReference type="Proteomes" id="UP000799118"/>
    </source>
</evidence>
<dbReference type="Proteomes" id="UP000799118">
    <property type="component" value="Unassembled WGS sequence"/>
</dbReference>
<evidence type="ECO:0000313" key="1">
    <source>
        <dbReference type="EMBL" id="KAE9387179.1"/>
    </source>
</evidence>